<gene>
    <name evidence="3" type="ORF">RND81_05G083900</name>
</gene>
<feature type="domain" description="hAT-like transposase RNase-H fold" evidence="2">
    <location>
        <begin position="269"/>
        <end position="367"/>
    </location>
</feature>
<dbReference type="InterPro" id="IPR052035">
    <property type="entry name" value="ZnF_BED_domain_contain"/>
</dbReference>
<dbReference type="AlphaFoldDB" id="A0AAW1KVQ0"/>
<dbReference type="PANTHER" id="PTHR46481">
    <property type="entry name" value="ZINC FINGER BED DOMAIN-CONTAINING PROTEIN 4"/>
    <property type="match status" value="1"/>
</dbReference>
<dbReference type="SUPFAM" id="SSF53098">
    <property type="entry name" value="Ribonuclease H-like"/>
    <property type="match status" value="1"/>
</dbReference>
<organism evidence="3 4">
    <name type="scientific">Saponaria officinalis</name>
    <name type="common">Common soapwort</name>
    <name type="synonym">Lychnis saponaria</name>
    <dbReference type="NCBI Taxonomy" id="3572"/>
    <lineage>
        <taxon>Eukaryota</taxon>
        <taxon>Viridiplantae</taxon>
        <taxon>Streptophyta</taxon>
        <taxon>Embryophyta</taxon>
        <taxon>Tracheophyta</taxon>
        <taxon>Spermatophyta</taxon>
        <taxon>Magnoliopsida</taxon>
        <taxon>eudicotyledons</taxon>
        <taxon>Gunneridae</taxon>
        <taxon>Pentapetalae</taxon>
        <taxon>Caryophyllales</taxon>
        <taxon>Caryophyllaceae</taxon>
        <taxon>Caryophylleae</taxon>
        <taxon>Saponaria</taxon>
    </lineage>
</organism>
<dbReference type="GO" id="GO:0003677">
    <property type="term" value="F:DNA binding"/>
    <property type="evidence" value="ECO:0007669"/>
    <property type="project" value="UniProtKB-KW"/>
</dbReference>
<proteinExistence type="predicted"/>
<protein>
    <recommendedName>
        <fullName evidence="2">hAT-like transposase RNase-H fold domain-containing protein</fullName>
    </recommendedName>
</protein>
<evidence type="ECO:0000256" key="1">
    <source>
        <dbReference type="ARBA" id="ARBA00023125"/>
    </source>
</evidence>
<evidence type="ECO:0000313" key="4">
    <source>
        <dbReference type="Proteomes" id="UP001443914"/>
    </source>
</evidence>
<reference evidence="3" key="1">
    <citation type="submission" date="2024-03" db="EMBL/GenBank/DDBJ databases">
        <title>WGS assembly of Saponaria officinalis var. Norfolk2.</title>
        <authorList>
            <person name="Jenkins J."/>
            <person name="Shu S."/>
            <person name="Grimwood J."/>
            <person name="Barry K."/>
            <person name="Goodstein D."/>
            <person name="Schmutz J."/>
            <person name="Leebens-Mack J."/>
            <person name="Osbourn A."/>
        </authorList>
    </citation>
    <scope>NUCLEOTIDE SEQUENCE [LARGE SCALE GENOMIC DNA]</scope>
    <source>
        <strain evidence="3">JIC</strain>
    </source>
</reference>
<sequence length="433" mass="50048">MMHGYPFAIVEHKGMRRVFEYLNENVQTISRNSIKKVCLAKHLEFKVMLKEMFSTLPGKVCLTCDIWTACTSCSYLTLTIHYVDDGWSLRSKVLNFFHFAPPHTGLEIYNTLYEKSKEWGLANKVLTMTCDNASNMDNMVSHLRSSLLENLPCDGKFFHEGLDNIQASLKKIRDTVRYIDAFEARLINFYACAQQCGLACNTKLWLDVSTRWNSTYLMLKKALYYRRGLDLYGSKESYFQHCLSSLEWLKVEKICELLEPFYEITTLFSGSDYLTSILYFYNIWDIESLLLSAKDDVDVDISAMATKMYAKFDKYWREYSLVMSFGVILDPRYKFDFVKFALKKLHGDDIMRANSHPIKVRQELLQLLASPSYTLDLDVPVDTGKCTQLDVPSVYGEKCDSLSFLACSIVSGVICQILFRKSISKEVFLLKFL</sequence>
<dbReference type="Pfam" id="PF14372">
    <property type="entry name" value="hAT-like_RNase-H"/>
    <property type="match status" value="1"/>
</dbReference>
<keyword evidence="4" id="KW-1185">Reference proteome</keyword>
<name>A0AAW1KVQ0_SAPOF</name>
<dbReference type="EMBL" id="JBDFQZ010000005">
    <property type="protein sequence ID" value="KAK9724578.1"/>
    <property type="molecule type" value="Genomic_DNA"/>
</dbReference>
<accession>A0AAW1KVQ0</accession>
<dbReference type="PANTHER" id="PTHR46481:SF6">
    <property type="entry name" value="ZINC FINGER BED DOMAIN-CONTAINING PROTEIN RICESLEEPER 2-LIKE"/>
    <property type="match status" value="1"/>
</dbReference>
<evidence type="ECO:0000259" key="2">
    <source>
        <dbReference type="Pfam" id="PF14372"/>
    </source>
</evidence>
<keyword evidence="1" id="KW-0238">DNA-binding</keyword>
<dbReference type="InterPro" id="IPR012337">
    <property type="entry name" value="RNaseH-like_sf"/>
</dbReference>
<dbReference type="Proteomes" id="UP001443914">
    <property type="component" value="Unassembled WGS sequence"/>
</dbReference>
<dbReference type="InterPro" id="IPR025525">
    <property type="entry name" value="hAT-like_transposase_RNase-H"/>
</dbReference>
<comment type="caution">
    <text evidence="3">The sequence shown here is derived from an EMBL/GenBank/DDBJ whole genome shotgun (WGS) entry which is preliminary data.</text>
</comment>
<evidence type="ECO:0000313" key="3">
    <source>
        <dbReference type="EMBL" id="KAK9724578.1"/>
    </source>
</evidence>